<evidence type="ECO:0000256" key="3">
    <source>
        <dbReference type="ARBA" id="ARBA00022692"/>
    </source>
</evidence>
<dbReference type="SUPFAM" id="SSF111352">
    <property type="entry name" value="Ammonium transporter"/>
    <property type="match status" value="1"/>
</dbReference>
<comment type="subcellular location">
    <subcellularLocation>
        <location evidence="1">Membrane</location>
        <topology evidence="1">Multi-pass membrane protein</topology>
    </subcellularLocation>
</comment>
<dbReference type="InterPro" id="IPR029020">
    <property type="entry name" value="Ammonium/urea_transptr"/>
</dbReference>
<dbReference type="EMBL" id="CAJVSB020000950">
    <property type="protein sequence ID" value="CAH2080663.1"/>
    <property type="molecule type" value="Genomic_DNA"/>
</dbReference>
<keyword evidence="10" id="KW-1185">Reference proteome</keyword>
<evidence type="ECO:0000256" key="7">
    <source>
        <dbReference type="SAM" id="Phobius"/>
    </source>
</evidence>
<dbReference type="PANTHER" id="PTHR43029">
    <property type="entry name" value="AMMONIUM TRANSPORTER MEP2"/>
    <property type="match status" value="1"/>
</dbReference>
<reference evidence="9 10" key="1">
    <citation type="submission" date="2022-03" db="EMBL/GenBank/DDBJ databases">
        <authorList>
            <person name="Nunn A."/>
            <person name="Chopra R."/>
            <person name="Nunn A."/>
            <person name="Contreras Garrido A."/>
        </authorList>
    </citation>
    <scope>NUCLEOTIDE SEQUENCE [LARGE SCALE GENOMIC DNA]</scope>
</reference>
<evidence type="ECO:0000313" key="10">
    <source>
        <dbReference type="Proteomes" id="UP000836841"/>
    </source>
</evidence>
<dbReference type="GO" id="GO:0008519">
    <property type="term" value="F:ammonium channel activity"/>
    <property type="evidence" value="ECO:0007669"/>
    <property type="project" value="InterPro"/>
</dbReference>
<name>A0AAU9TB97_THLAR</name>
<accession>A0AAU9TB97</accession>
<proteinExistence type="inferred from homology"/>
<dbReference type="GO" id="GO:0005886">
    <property type="term" value="C:plasma membrane"/>
    <property type="evidence" value="ECO:0007669"/>
    <property type="project" value="TreeGrafter"/>
</dbReference>
<evidence type="ECO:0000256" key="4">
    <source>
        <dbReference type="ARBA" id="ARBA00022989"/>
    </source>
</evidence>
<dbReference type="PANTHER" id="PTHR43029:SF28">
    <property type="entry name" value="AMMONIUM TRANSPORTER 2 MEMBER 4"/>
    <property type="match status" value="1"/>
</dbReference>
<comment type="caution">
    <text evidence="9">The sequence shown here is derived from an EMBL/GenBank/DDBJ whole genome shotgun (WGS) entry which is preliminary data.</text>
</comment>
<evidence type="ECO:0000259" key="8">
    <source>
        <dbReference type="Pfam" id="PF00909"/>
    </source>
</evidence>
<feature type="transmembrane region" description="Helical" evidence="7">
    <location>
        <begin position="103"/>
        <end position="123"/>
    </location>
</feature>
<dbReference type="Pfam" id="PF00909">
    <property type="entry name" value="Ammonium_transp"/>
    <property type="match status" value="1"/>
</dbReference>
<feature type="transmembrane region" description="Helical" evidence="7">
    <location>
        <begin position="144"/>
        <end position="162"/>
    </location>
</feature>
<evidence type="ECO:0000256" key="6">
    <source>
        <dbReference type="SAM" id="MobiDB-lite"/>
    </source>
</evidence>
<feature type="compositionally biased region" description="Basic and acidic residues" evidence="6">
    <location>
        <begin position="8"/>
        <end position="23"/>
    </location>
</feature>
<evidence type="ECO:0000256" key="2">
    <source>
        <dbReference type="ARBA" id="ARBA00005887"/>
    </source>
</evidence>
<evidence type="ECO:0000256" key="5">
    <source>
        <dbReference type="ARBA" id="ARBA00023136"/>
    </source>
</evidence>
<feature type="transmembrane region" description="Helical" evidence="7">
    <location>
        <begin position="47"/>
        <end position="69"/>
    </location>
</feature>
<feature type="domain" description="Ammonium transporter AmtB-like" evidence="8">
    <location>
        <begin position="44"/>
        <end position="246"/>
    </location>
</feature>
<dbReference type="InterPro" id="IPR001905">
    <property type="entry name" value="Ammonium_transpt"/>
</dbReference>
<protein>
    <recommendedName>
        <fullName evidence="8">Ammonium transporter AmtB-like domain-containing protein</fullName>
    </recommendedName>
</protein>
<dbReference type="Proteomes" id="UP000836841">
    <property type="component" value="Unassembled WGS sequence"/>
</dbReference>
<comment type="similarity">
    <text evidence="2">Belongs to the ammonia transporter channel (TC 1.A.11.2) family.</text>
</comment>
<dbReference type="InterPro" id="IPR024041">
    <property type="entry name" value="NH4_transpt_AmtB-like_dom"/>
</dbReference>
<keyword evidence="5 7" id="KW-0472">Membrane</keyword>
<evidence type="ECO:0000313" key="9">
    <source>
        <dbReference type="EMBL" id="CAH2080663.1"/>
    </source>
</evidence>
<sequence length="304" mass="33081">MNSGTKSRKGEAELPSKQHSNDARRRRPALDGVDGVQRRRSYAASSLASLAALNTHVCAATSLLIWLFLDTFVFGKPSVLGAVQGVITGLVCITPAAGVVQCWAAMVMGLISGSIPWYTMMVLQNKIKFLRYIDDTMGMLHTHALAGSLGGVLAGVFASPKLSRLFYALPPNSQKYIGLAYALQSDRTSAGFRQLGLQLVGIAFIVLLNILVTSLICLFAKLIVPLRVSDGELEGGDDEIHGEQAYALWADGWRYNNSKHNSVYEAHGWRNYHSSKHNSVYDAHDSDYCASSFSKSPPSLVQMI</sequence>
<keyword evidence="4 7" id="KW-1133">Transmembrane helix</keyword>
<evidence type="ECO:0000256" key="1">
    <source>
        <dbReference type="ARBA" id="ARBA00004141"/>
    </source>
</evidence>
<feature type="region of interest" description="Disordered" evidence="6">
    <location>
        <begin position="1"/>
        <end position="30"/>
    </location>
</feature>
<gene>
    <name evidence="9" type="ORF">TAV2_LOCUS26372</name>
</gene>
<feature type="transmembrane region" description="Helical" evidence="7">
    <location>
        <begin position="195"/>
        <end position="220"/>
    </location>
</feature>
<keyword evidence="3 7" id="KW-0812">Transmembrane</keyword>
<dbReference type="AlphaFoldDB" id="A0AAU9TB97"/>
<organism evidence="9 10">
    <name type="scientific">Thlaspi arvense</name>
    <name type="common">Field penny-cress</name>
    <dbReference type="NCBI Taxonomy" id="13288"/>
    <lineage>
        <taxon>Eukaryota</taxon>
        <taxon>Viridiplantae</taxon>
        <taxon>Streptophyta</taxon>
        <taxon>Embryophyta</taxon>
        <taxon>Tracheophyta</taxon>
        <taxon>Spermatophyta</taxon>
        <taxon>Magnoliopsida</taxon>
        <taxon>eudicotyledons</taxon>
        <taxon>Gunneridae</taxon>
        <taxon>Pentapetalae</taxon>
        <taxon>rosids</taxon>
        <taxon>malvids</taxon>
        <taxon>Brassicales</taxon>
        <taxon>Brassicaceae</taxon>
        <taxon>Thlaspideae</taxon>
        <taxon>Thlaspi</taxon>
    </lineage>
</organism>
<dbReference type="Gene3D" id="1.10.3430.10">
    <property type="entry name" value="Ammonium transporter AmtB like domains"/>
    <property type="match status" value="1"/>
</dbReference>